<accession>A0ABT4MFG0</accession>
<dbReference type="InterPro" id="IPR011075">
    <property type="entry name" value="TetR_C"/>
</dbReference>
<name>A0ABT4MFG0_9NOCA</name>
<dbReference type="Gene3D" id="1.10.357.10">
    <property type="entry name" value="Tetracycline Repressor, domain 2"/>
    <property type="match status" value="1"/>
</dbReference>
<keyword evidence="3" id="KW-0804">Transcription</keyword>
<evidence type="ECO:0000256" key="1">
    <source>
        <dbReference type="ARBA" id="ARBA00023015"/>
    </source>
</evidence>
<dbReference type="RefSeq" id="WP_269604809.1">
    <property type="nucleotide sequence ID" value="NZ_JAPWIJ010000005.1"/>
</dbReference>
<evidence type="ECO:0000256" key="4">
    <source>
        <dbReference type="PROSITE-ProRule" id="PRU00335"/>
    </source>
</evidence>
<dbReference type="SUPFAM" id="SSF46689">
    <property type="entry name" value="Homeodomain-like"/>
    <property type="match status" value="1"/>
</dbReference>
<keyword evidence="1" id="KW-0805">Transcription regulation</keyword>
<dbReference type="SUPFAM" id="SSF48498">
    <property type="entry name" value="Tetracyclin repressor-like, C-terminal domain"/>
    <property type="match status" value="1"/>
</dbReference>
<keyword evidence="2 4" id="KW-0238">DNA-binding</keyword>
<dbReference type="Proteomes" id="UP001081071">
    <property type="component" value="Unassembled WGS sequence"/>
</dbReference>
<reference evidence="7" key="1">
    <citation type="submission" date="2022-12" db="EMBL/GenBank/DDBJ databases">
        <authorList>
            <person name="Krivoruchko A.V."/>
            <person name="Elkin A."/>
        </authorList>
    </citation>
    <scope>NUCLEOTIDE SEQUENCE</scope>
    <source>
        <strain evidence="7">IEGM 1391</strain>
    </source>
</reference>
<sequence>MAVDDTTVMNDELPQRRGGRPRDPALDDAIIEATRRRLVLDGYSQMTLGDIAADAGVTRPTLYRRWPGKLELVIDALDYGFRIQSAQLKPLLLSEMDPMDAFRESIRRVDPCYLNPDAIVLQGGFIGETSRVPELLAIVVDRAVEPRVRQVEEVLDELRARGAIRGDVDHHTIATMVFGSYFGAFLRGEDADVRKSLAERLTLAIWPGIKA</sequence>
<dbReference type="PANTHER" id="PTHR30055:SF230">
    <property type="entry name" value="TRANSCRIPTIONAL REGULATORY PROTEIN (PROBABLY TETR-FAMILY)-RELATED"/>
    <property type="match status" value="1"/>
</dbReference>
<dbReference type="InterPro" id="IPR036271">
    <property type="entry name" value="Tet_transcr_reg_TetR-rel_C_sf"/>
</dbReference>
<keyword evidence="8" id="KW-1185">Reference proteome</keyword>
<proteinExistence type="predicted"/>
<dbReference type="Gene3D" id="1.10.10.60">
    <property type="entry name" value="Homeodomain-like"/>
    <property type="match status" value="1"/>
</dbReference>
<dbReference type="InterPro" id="IPR050109">
    <property type="entry name" value="HTH-type_TetR-like_transc_reg"/>
</dbReference>
<dbReference type="InterPro" id="IPR009057">
    <property type="entry name" value="Homeodomain-like_sf"/>
</dbReference>
<dbReference type="PROSITE" id="PS50977">
    <property type="entry name" value="HTH_TETR_2"/>
    <property type="match status" value="1"/>
</dbReference>
<dbReference type="InterPro" id="IPR023772">
    <property type="entry name" value="DNA-bd_HTH_TetR-type_CS"/>
</dbReference>
<feature type="region of interest" description="Disordered" evidence="5">
    <location>
        <begin position="1"/>
        <end position="25"/>
    </location>
</feature>
<dbReference type="Pfam" id="PF16859">
    <property type="entry name" value="TetR_C_11"/>
    <property type="match status" value="1"/>
</dbReference>
<evidence type="ECO:0000256" key="5">
    <source>
        <dbReference type="SAM" id="MobiDB-lite"/>
    </source>
</evidence>
<dbReference type="EMBL" id="JAPWIJ010000005">
    <property type="protein sequence ID" value="MCZ4519439.1"/>
    <property type="molecule type" value="Genomic_DNA"/>
</dbReference>
<protein>
    <submittedName>
        <fullName evidence="7">TetR/AcrR family transcriptional regulator</fullName>
    </submittedName>
</protein>
<comment type="caution">
    <text evidence="7">The sequence shown here is derived from an EMBL/GenBank/DDBJ whole genome shotgun (WGS) entry which is preliminary data.</text>
</comment>
<evidence type="ECO:0000313" key="8">
    <source>
        <dbReference type="Proteomes" id="UP001081071"/>
    </source>
</evidence>
<evidence type="ECO:0000313" key="7">
    <source>
        <dbReference type="EMBL" id="MCZ4519439.1"/>
    </source>
</evidence>
<gene>
    <name evidence="7" type="ORF">O4220_13020</name>
</gene>
<feature type="domain" description="HTH tetR-type" evidence="6">
    <location>
        <begin position="24"/>
        <end position="84"/>
    </location>
</feature>
<evidence type="ECO:0000256" key="3">
    <source>
        <dbReference type="ARBA" id="ARBA00023163"/>
    </source>
</evidence>
<dbReference type="PANTHER" id="PTHR30055">
    <property type="entry name" value="HTH-TYPE TRANSCRIPTIONAL REGULATOR RUTR"/>
    <property type="match status" value="1"/>
</dbReference>
<dbReference type="InterPro" id="IPR001647">
    <property type="entry name" value="HTH_TetR"/>
</dbReference>
<feature type="DNA-binding region" description="H-T-H motif" evidence="4">
    <location>
        <begin position="47"/>
        <end position="66"/>
    </location>
</feature>
<dbReference type="PROSITE" id="PS01081">
    <property type="entry name" value="HTH_TETR_1"/>
    <property type="match status" value="1"/>
</dbReference>
<evidence type="ECO:0000259" key="6">
    <source>
        <dbReference type="PROSITE" id="PS50977"/>
    </source>
</evidence>
<evidence type="ECO:0000256" key="2">
    <source>
        <dbReference type="ARBA" id="ARBA00023125"/>
    </source>
</evidence>
<dbReference type="Pfam" id="PF00440">
    <property type="entry name" value="TetR_N"/>
    <property type="match status" value="1"/>
</dbReference>
<organism evidence="7 8">
    <name type="scientific">Rhodococcus ruber</name>
    <dbReference type="NCBI Taxonomy" id="1830"/>
    <lineage>
        <taxon>Bacteria</taxon>
        <taxon>Bacillati</taxon>
        <taxon>Actinomycetota</taxon>
        <taxon>Actinomycetes</taxon>
        <taxon>Mycobacteriales</taxon>
        <taxon>Nocardiaceae</taxon>
        <taxon>Rhodococcus</taxon>
    </lineage>
</organism>